<dbReference type="Proteomes" id="UP000095558">
    <property type="component" value="Unassembled WGS sequence"/>
</dbReference>
<protein>
    <submittedName>
        <fullName evidence="1">Uncharacterized protein</fullName>
    </submittedName>
</protein>
<sequence>MIEYEKRINKREIDYRRVKALLIVEDKIYQGDTHSDCIEYMLSNEDDSLINKIEDEIYNGTYSKKYAMFEVSNTAVIVNDQDSINDDLIRNKLLEYCDYNKYDLYVAPKIKDANYLIKLN</sequence>
<accession>A0A174ES29</accession>
<name>A0A174ES29_9CLOT</name>
<evidence type="ECO:0000313" key="2">
    <source>
        <dbReference type="Proteomes" id="UP000095558"/>
    </source>
</evidence>
<dbReference type="EMBL" id="CYZV01000023">
    <property type="protein sequence ID" value="CUO38835.1"/>
    <property type="molecule type" value="Genomic_DNA"/>
</dbReference>
<dbReference type="RefSeq" id="WP_055276873.1">
    <property type="nucleotide sequence ID" value="NZ_CYZV01000023.1"/>
</dbReference>
<dbReference type="AlphaFoldDB" id="A0A174ES29"/>
<gene>
    <name evidence="1" type="ORF">ERS852470_02193</name>
</gene>
<reference evidence="1 2" key="1">
    <citation type="submission" date="2015-09" db="EMBL/GenBank/DDBJ databases">
        <authorList>
            <consortium name="Pathogen Informatics"/>
        </authorList>
    </citation>
    <scope>NUCLEOTIDE SEQUENCE [LARGE SCALE GENOMIC DNA]</scope>
    <source>
        <strain evidence="1 2">2789STDY5834855</strain>
    </source>
</reference>
<organism evidence="1 2">
    <name type="scientific">Clostridium disporicum</name>
    <dbReference type="NCBI Taxonomy" id="84024"/>
    <lineage>
        <taxon>Bacteria</taxon>
        <taxon>Bacillati</taxon>
        <taxon>Bacillota</taxon>
        <taxon>Clostridia</taxon>
        <taxon>Eubacteriales</taxon>
        <taxon>Clostridiaceae</taxon>
        <taxon>Clostridium</taxon>
    </lineage>
</organism>
<proteinExistence type="predicted"/>
<evidence type="ECO:0000313" key="1">
    <source>
        <dbReference type="EMBL" id="CUO38835.1"/>
    </source>
</evidence>